<name>C3YAB3_BRAFL</name>
<evidence type="ECO:0000256" key="4">
    <source>
        <dbReference type="ARBA" id="ARBA00023098"/>
    </source>
</evidence>
<dbReference type="PROSITE" id="PS50835">
    <property type="entry name" value="IG_LIKE"/>
    <property type="match status" value="2"/>
</dbReference>
<feature type="transmembrane region" description="Helical" evidence="7">
    <location>
        <begin position="1188"/>
        <end position="1216"/>
    </location>
</feature>
<feature type="region of interest" description="Disordered" evidence="6">
    <location>
        <begin position="444"/>
        <end position="468"/>
    </location>
</feature>
<sequence>MFTGLGNLEILHLVNNEINNIQTGTFNSTPQLTTLHLDQNKLATLRSDMFTGLQNLETLHLSDNEINDIQTGTFSSMPQLRNLYLEQNRLTLFKAEAFANLPLLRNLRLFSNNIETFPTEALSKLPSLSELQLQDNQMETLTSTAYNRLSSLSTVNIDNNPWQCDCRMLPFRQRMTGSPDFEYQITCEGPSKVRRRHLRFVNPIDLICEEPTILRFGRGDNNTVIEGQTLYLVCEASGIPTPDITVTLPSGLNVTVESGGRVTVDVNGTITITNVTAEDAGLYVCTVSSSVGSTFATLVVNVQLKDTTTSAVSPVTTVTALAMTNASNKPSADSEAANTSEFSLPVLVGSVSGAAVGTVLLVTISIILWQKKRSKSSYSGSNSRVVFYKPNTVTVSAHDLARHDDIVEDEEYTDVDTPSRRPYTGTGQTGYDNVVEDEDEYVDVDTPSQRPLSGIGHERQTDLRADQNEEEYVDVLTPPQRPHFGRSEHEYEVVPPSLPPRNNSGPLADNQTVSAAVHGADNPQVAMDEDGYQSVTVDPRSHKYKNSQVVTDAEDTLVVPPVILYDRPRPNRYQNSQMIAAAKDAVAVPQVISYENDDEPVTGKEDPQSHKYAIGQVTADAEDALAVSPVVLYKNDDDSVSVKDDLQCRKYENSDVIAAAKDALVVPQVILYENDDETVTGKDDPHISVVSTLANHPSLRAYLFRNYNLPAGAPSHYHGDCCTRVWEAVRASSAAPGYFEEFKLGQGIHQDGGVLVNNPCAVAIHESKLLWPDTPLQCVVSVGMGRYEPDNVTSSSSLNLRTKLSKVVESATNTEGLGNLQELELHNNEISDVHTGAFTGLGNLQALSLGNNKISGIQTGTFTPTSQLKILFLYENKLTSLRSGMFTGLENLQHLELQRNKINDIQARTFTSTSQLRSLVLHENKLTSLRSGMFTGLGNLEELSLNSNEISDIQTGTFSPTKQLRILRLDQNRLEVLNAEMFAVLSSISDVDINNNPWQCDCRIVPFRQLMSGSTPWWSDSFENQITCDGPISRNLRGPKLKDMRIEDLICEEPAILRFGKSDNNTVVEGQTLRLVCKTSGIPTPDITVTLPSGQNVTVESGGRVTVDMNGTITITNATAAADAGLYVCIATSPVGSIFAALNIQMKVTTTSSVAPVTSPIAMADPSNKPESSATSGYRESTPSLSILSIPVLIGSVCGPVAVTLLVGTIILTIWFKMKTQNPPSGPPNPVVFSSAAASVTITGHDQTGQGGPQAAS</sequence>
<dbReference type="Gene3D" id="3.40.1090.10">
    <property type="entry name" value="Cytosolic phospholipase A2 catalytic domain"/>
    <property type="match status" value="1"/>
</dbReference>
<evidence type="ECO:0000256" key="5">
    <source>
        <dbReference type="ARBA" id="ARBA00023157"/>
    </source>
</evidence>
<keyword evidence="2" id="KW-0732">Signal</keyword>
<dbReference type="EMBL" id="GG666494">
    <property type="protein sequence ID" value="EEN62661.1"/>
    <property type="molecule type" value="Genomic_DNA"/>
</dbReference>
<keyword evidence="7" id="KW-0812">Transmembrane</keyword>
<dbReference type="Gene3D" id="2.60.40.10">
    <property type="entry name" value="Immunoglobulins"/>
    <property type="match status" value="2"/>
</dbReference>
<dbReference type="InterPro" id="IPR016035">
    <property type="entry name" value="Acyl_Trfase/lysoPLipase"/>
</dbReference>
<dbReference type="InterPro" id="IPR001611">
    <property type="entry name" value="Leu-rich_rpt"/>
</dbReference>
<dbReference type="InterPro" id="IPR032675">
    <property type="entry name" value="LRR_dom_sf"/>
</dbReference>
<dbReference type="GO" id="GO:0006629">
    <property type="term" value="P:lipid metabolic process"/>
    <property type="evidence" value="ECO:0007669"/>
    <property type="project" value="UniProtKB-KW"/>
</dbReference>
<accession>C3YAB3</accession>
<keyword evidence="4" id="KW-0443">Lipid metabolism</keyword>
<dbReference type="PANTHER" id="PTHR24366">
    <property type="entry name" value="IG(IMMUNOGLOBULIN) AND LRR(LEUCINE RICH REPEAT) DOMAINS"/>
    <property type="match status" value="1"/>
</dbReference>
<dbReference type="InterPro" id="IPR002641">
    <property type="entry name" value="PNPLA_dom"/>
</dbReference>
<keyword evidence="1" id="KW-0433">Leucine-rich repeat</keyword>
<evidence type="ECO:0000256" key="1">
    <source>
        <dbReference type="ARBA" id="ARBA00022614"/>
    </source>
</evidence>
<evidence type="ECO:0000313" key="9">
    <source>
        <dbReference type="EMBL" id="EEN62661.1"/>
    </source>
</evidence>
<keyword evidence="3" id="KW-0677">Repeat</keyword>
<dbReference type="Gene3D" id="3.80.10.10">
    <property type="entry name" value="Ribonuclease Inhibitor"/>
    <property type="match status" value="3"/>
</dbReference>
<dbReference type="InterPro" id="IPR036179">
    <property type="entry name" value="Ig-like_dom_sf"/>
</dbReference>
<dbReference type="SMART" id="SM00408">
    <property type="entry name" value="IGc2"/>
    <property type="match status" value="2"/>
</dbReference>
<dbReference type="FunFam" id="3.80.10.10:FF:002763">
    <property type="entry name" value="Uncharacterized protein"/>
    <property type="match status" value="1"/>
</dbReference>
<evidence type="ECO:0000256" key="3">
    <source>
        <dbReference type="ARBA" id="ARBA00022737"/>
    </source>
</evidence>
<evidence type="ECO:0000259" key="8">
    <source>
        <dbReference type="PROSITE" id="PS50835"/>
    </source>
</evidence>
<dbReference type="Pfam" id="PF01734">
    <property type="entry name" value="Patatin"/>
    <property type="match status" value="1"/>
</dbReference>
<dbReference type="AlphaFoldDB" id="C3YAB3"/>
<feature type="domain" description="Ig-like" evidence="8">
    <location>
        <begin position="211"/>
        <end position="301"/>
    </location>
</feature>
<dbReference type="InterPro" id="IPR003599">
    <property type="entry name" value="Ig_sub"/>
</dbReference>
<dbReference type="InterPro" id="IPR007110">
    <property type="entry name" value="Ig-like_dom"/>
</dbReference>
<dbReference type="SMART" id="SM00082">
    <property type="entry name" value="LRRCT"/>
    <property type="match status" value="2"/>
</dbReference>
<dbReference type="Pfam" id="PF13855">
    <property type="entry name" value="LRR_8"/>
    <property type="match status" value="3"/>
</dbReference>
<dbReference type="SMART" id="SM00409">
    <property type="entry name" value="IG"/>
    <property type="match status" value="2"/>
</dbReference>
<evidence type="ECO:0000256" key="2">
    <source>
        <dbReference type="ARBA" id="ARBA00022729"/>
    </source>
</evidence>
<protein>
    <recommendedName>
        <fullName evidence="8">Ig-like domain-containing protein</fullName>
    </recommendedName>
</protein>
<dbReference type="SUPFAM" id="SSF48726">
    <property type="entry name" value="Immunoglobulin"/>
    <property type="match status" value="2"/>
</dbReference>
<feature type="compositionally biased region" description="Basic and acidic residues" evidence="6">
    <location>
        <begin position="456"/>
        <end position="467"/>
    </location>
</feature>
<evidence type="ECO:0000256" key="6">
    <source>
        <dbReference type="SAM" id="MobiDB-lite"/>
    </source>
</evidence>
<dbReference type="eggNOG" id="KOG4231">
    <property type="taxonomic scope" value="Eukaryota"/>
</dbReference>
<dbReference type="FunFam" id="2.60.40.10:FF:002224">
    <property type="entry name" value="Uncharacterized protein"/>
    <property type="match status" value="2"/>
</dbReference>
<feature type="region of interest" description="Disordered" evidence="6">
    <location>
        <begin position="410"/>
        <end position="432"/>
    </location>
</feature>
<keyword evidence="7" id="KW-0472">Membrane</keyword>
<dbReference type="FunFam" id="3.80.10.10:FF:001274">
    <property type="entry name" value="Uncharacterized protein"/>
    <property type="match status" value="1"/>
</dbReference>
<organism>
    <name type="scientific">Branchiostoma floridae</name>
    <name type="common">Florida lancelet</name>
    <name type="synonym">Amphioxus</name>
    <dbReference type="NCBI Taxonomy" id="7739"/>
    <lineage>
        <taxon>Eukaryota</taxon>
        <taxon>Metazoa</taxon>
        <taxon>Chordata</taxon>
        <taxon>Cephalochordata</taxon>
        <taxon>Leptocardii</taxon>
        <taxon>Amphioxiformes</taxon>
        <taxon>Branchiostomatidae</taxon>
        <taxon>Branchiostoma</taxon>
    </lineage>
</organism>
<dbReference type="SMART" id="SM00369">
    <property type="entry name" value="LRR_TYP"/>
    <property type="match status" value="13"/>
</dbReference>
<dbReference type="eggNOG" id="KOG0619">
    <property type="taxonomic scope" value="Eukaryota"/>
</dbReference>
<proteinExistence type="predicted"/>
<reference evidence="9" key="1">
    <citation type="journal article" date="2008" name="Nature">
        <title>The amphioxus genome and the evolution of the chordate karyotype.</title>
        <authorList>
            <consortium name="US DOE Joint Genome Institute (JGI-PGF)"/>
            <person name="Putnam N.H."/>
            <person name="Butts T."/>
            <person name="Ferrier D.E.K."/>
            <person name="Furlong R.F."/>
            <person name="Hellsten U."/>
            <person name="Kawashima T."/>
            <person name="Robinson-Rechavi M."/>
            <person name="Shoguchi E."/>
            <person name="Terry A."/>
            <person name="Yu J.-K."/>
            <person name="Benito-Gutierrez E.L."/>
            <person name="Dubchak I."/>
            <person name="Garcia-Fernandez J."/>
            <person name="Gibson-Brown J.J."/>
            <person name="Grigoriev I.V."/>
            <person name="Horton A.C."/>
            <person name="de Jong P.J."/>
            <person name="Jurka J."/>
            <person name="Kapitonov V.V."/>
            <person name="Kohara Y."/>
            <person name="Kuroki Y."/>
            <person name="Lindquist E."/>
            <person name="Lucas S."/>
            <person name="Osoegawa K."/>
            <person name="Pennacchio L.A."/>
            <person name="Salamov A.A."/>
            <person name="Satou Y."/>
            <person name="Sauka-Spengler T."/>
            <person name="Schmutz J."/>
            <person name="Shin-I T."/>
            <person name="Toyoda A."/>
            <person name="Bronner-Fraser M."/>
            <person name="Fujiyama A."/>
            <person name="Holland L.Z."/>
            <person name="Holland P.W.H."/>
            <person name="Satoh N."/>
            <person name="Rokhsar D.S."/>
        </authorList>
    </citation>
    <scope>NUCLEOTIDE SEQUENCE [LARGE SCALE GENOMIC DNA]</scope>
    <source>
        <strain evidence="9">S238N-H82</strain>
        <tissue evidence="9">Testes</tissue>
    </source>
</reference>
<keyword evidence="7" id="KW-1133">Transmembrane helix</keyword>
<gene>
    <name evidence="9" type="ORF">BRAFLDRAFT_91744</name>
</gene>
<dbReference type="InterPro" id="IPR013783">
    <property type="entry name" value="Ig-like_fold"/>
</dbReference>
<dbReference type="InterPro" id="IPR003591">
    <property type="entry name" value="Leu-rich_rpt_typical-subtyp"/>
</dbReference>
<dbReference type="Pfam" id="PF13927">
    <property type="entry name" value="Ig_3"/>
    <property type="match status" value="2"/>
</dbReference>
<feature type="domain" description="Ig-like" evidence="8">
    <location>
        <begin position="1054"/>
        <end position="1149"/>
    </location>
</feature>
<dbReference type="STRING" id="7739.C3YAB3"/>
<dbReference type="FunFam" id="3.80.10.10:FF:002487">
    <property type="entry name" value="Uncharacterized protein"/>
    <property type="match status" value="1"/>
</dbReference>
<dbReference type="SMART" id="SM00365">
    <property type="entry name" value="LRR_SD22"/>
    <property type="match status" value="5"/>
</dbReference>
<keyword evidence="5" id="KW-1015">Disulfide bond</keyword>
<dbReference type="SUPFAM" id="SSF52151">
    <property type="entry name" value="FabD/lysophospholipase-like"/>
    <property type="match status" value="1"/>
</dbReference>
<dbReference type="InterPro" id="IPR003598">
    <property type="entry name" value="Ig_sub2"/>
</dbReference>
<dbReference type="SUPFAM" id="SSF52058">
    <property type="entry name" value="L domain-like"/>
    <property type="match status" value="2"/>
</dbReference>
<dbReference type="PANTHER" id="PTHR24366:SF161">
    <property type="entry name" value="TIR DOMAIN-CONTAINING PROTEIN"/>
    <property type="match status" value="1"/>
</dbReference>
<dbReference type="InParanoid" id="C3YAB3"/>
<dbReference type="PROSITE" id="PS51450">
    <property type="entry name" value="LRR"/>
    <property type="match status" value="5"/>
</dbReference>
<evidence type="ECO:0000256" key="7">
    <source>
        <dbReference type="SAM" id="Phobius"/>
    </source>
</evidence>
<dbReference type="InterPro" id="IPR000483">
    <property type="entry name" value="Cys-rich_flank_reg_C"/>
</dbReference>